<dbReference type="InterPro" id="IPR008927">
    <property type="entry name" value="6-PGluconate_DH-like_C_sf"/>
</dbReference>
<accession>A0A1M6NPH6</accession>
<evidence type="ECO:0000256" key="3">
    <source>
        <dbReference type="ARBA" id="ARBA00007870"/>
    </source>
</evidence>
<dbReference type="STRING" id="1121301.SAMN02745912_01808"/>
<evidence type="ECO:0000256" key="1">
    <source>
        <dbReference type="ARBA" id="ARBA00002919"/>
    </source>
</evidence>
<dbReference type="FunFam" id="1.10.1040.10:FF:000017">
    <property type="entry name" value="2-dehydropantoate 2-reductase"/>
    <property type="match status" value="1"/>
</dbReference>
<dbReference type="InterPro" id="IPR013328">
    <property type="entry name" value="6PGD_dom2"/>
</dbReference>
<comment type="similarity">
    <text evidence="3 11">Belongs to the ketopantoate reductase family.</text>
</comment>
<keyword evidence="7 11" id="KW-0521">NADP</keyword>
<dbReference type="EMBL" id="FRAG01000018">
    <property type="protein sequence ID" value="SHJ97595.1"/>
    <property type="molecule type" value="Genomic_DNA"/>
</dbReference>
<evidence type="ECO:0000256" key="5">
    <source>
        <dbReference type="ARBA" id="ARBA00019465"/>
    </source>
</evidence>
<feature type="domain" description="Ketopantoate reductase N-terminal" evidence="12">
    <location>
        <begin position="3"/>
        <end position="152"/>
    </location>
</feature>
<dbReference type="Pfam" id="PF08546">
    <property type="entry name" value="ApbA_C"/>
    <property type="match status" value="1"/>
</dbReference>
<evidence type="ECO:0000259" key="13">
    <source>
        <dbReference type="Pfam" id="PF08546"/>
    </source>
</evidence>
<dbReference type="GO" id="GO:0005737">
    <property type="term" value="C:cytoplasm"/>
    <property type="evidence" value="ECO:0007669"/>
    <property type="project" value="TreeGrafter"/>
</dbReference>
<dbReference type="AlphaFoldDB" id="A0A1M6NPH6"/>
<dbReference type="SUPFAM" id="SSF48179">
    <property type="entry name" value="6-phosphogluconate dehydrogenase C-terminal domain-like"/>
    <property type="match status" value="1"/>
</dbReference>
<evidence type="ECO:0000256" key="4">
    <source>
        <dbReference type="ARBA" id="ARBA00013014"/>
    </source>
</evidence>
<dbReference type="RefSeq" id="WP_073149096.1">
    <property type="nucleotide sequence ID" value="NZ_FRAG01000018.1"/>
</dbReference>
<dbReference type="PANTHER" id="PTHR43765:SF2">
    <property type="entry name" value="2-DEHYDROPANTOATE 2-REDUCTASE"/>
    <property type="match status" value="1"/>
</dbReference>
<organism evidence="14 15">
    <name type="scientific">Paramaledivibacter caminithermalis (strain DSM 15212 / CIP 107654 / DViRD3)</name>
    <name type="common">Clostridium caminithermale</name>
    <dbReference type="NCBI Taxonomy" id="1121301"/>
    <lineage>
        <taxon>Bacteria</taxon>
        <taxon>Bacillati</taxon>
        <taxon>Bacillota</taxon>
        <taxon>Clostridia</taxon>
        <taxon>Peptostreptococcales</taxon>
        <taxon>Caminicellaceae</taxon>
        <taxon>Paramaledivibacter</taxon>
    </lineage>
</organism>
<dbReference type="InterPro" id="IPR013752">
    <property type="entry name" value="KPA_reductase"/>
</dbReference>
<sequence length="309" mass="33812">MKIAVLGAGAMGCLYGGLLAEGDNEVWLIDIWKEHVEKINKEGLKIQDKCGERIIKNINATIYPNKVGVVDLILVFVKSSSTDKALEGAKGIIGENTIILTLQNGLGNIEKIASVVAEKNIIAGTTAHGSTLLDLGKIVHAGKGLTVLGEINGKITDRVKKLKELFFESGIETIITDNVLGVIWDKLMVNVGINAITAITELRNGELLDFNEAEELLENAVREAQEVAKAKGVRLISENPVDHTKKICRLTANNKSSMLQDIINNRRTEIDMINGAIVKEGSKLDINTPINLVLTNLIKIKERRYERMD</sequence>
<dbReference type="InterPro" id="IPR050838">
    <property type="entry name" value="Ketopantoate_reductase"/>
</dbReference>
<dbReference type="GO" id="GO:0050661">
    <property type="term" value="F:NADP binding"/>
    <property type="evidence" value="ECO:0007669"/>
    <property type="project" value="TreeGrafter"/>
</dbReference>
<evidence type="ECO:0000256" key="9">
    <source>
        <dbReference type="ARBA" id="ARBA00032024"/>
    </source>
</evidence>
<evidence type="ECO:0000256" key="6">
    <source>
        <dbReference type="ARBA" id="ARBA00022655"/>
    </source>
</evidence>
<reference evidence="14 15" key="1">
    <citation type="submission" date="2016-11" db="EMBL/GenBank/DDBJ databases">
        <authorList>
            <person name="Jaros S."/>
            <person name="Januszkiewicz K."/>
            <person name="Wedrychowicz H."/>
        </authorList>
    </citation>
    <scope>NUCLEOTIDE SEQUENCE [LARGE SCALE GENOMIC DNA]</scope>
    <source>
        <strain evidence="14 15">DSM 15212</strain>
    </source>
</reference>
<feature type="domain" description="Ketopantoate reductase C-terminal" evidence="13">
    <location>
        <begin position="178"/>
        <end position="302"/>
    </location>
</feature>
<comment type="function">
    <text evidence="1 11">Catalyzes the NADPH-dependent reduction of ketopantoate into pantoic acid.</text>
</comment>
<keyword evidence="15" id="KW-1185">Reference proteome</keyword>
<comment type="catalytic activity">
    <reaction evidence="10 11">
        <text>(R)-pantoate + NADP(+) = 2-dehydropantoate + NADPH + H(+)</text>
        <dbReference type="Rhea" id="RHEA:16233"/>
        <dbReference type="ChEBI" id="CHEBI:11561"/>
        <dbReference type="ChEBI" id="CHEBI:15378"/>
        <dbReference type="ChEBI" id="CHEBI:15980"/>
        <dbReference type="ChEBI" id="CHEBI:57783"/>
        <dbReference type="ChEBI" id="CHEBI:58349"/>
        <dbReference type="EC" id="1.1.1.169"/>
    </reaction>
</comment>
<dbReference type="EC" id="1.1.1.169" evidence="4 11"/>
<dbReference type="SUPFAM" id="SSF51735">
    <property type="entry name" value="NAD(P)-binding Rossmann-fold domains"/>
    <property type="match status" value="1"/>
</dbReference>
<protein>
    <recommendedName>
        <fullName evidence="5 11">2-dehydropantoate 2-reductase</fullName>
        <ecNumber evidence="4 11">1.1.1.169</ecNumber>
    </recommendedName>
    <alternativeName>
        <fullName evidence="9 11">Ketopantoate reductase</fullName>
    </alternativeName>
</protein>
<gene>
    <name evidence="14" type="ORF">SAMN02745912_01808</name>
</gene>
<dbReference type="Gene3D" id="1.10.1040.10">
    <property type="entry name" value="N-(1-d-carboxylethyl)-l-norvaline Dehydrogenase, domain 2"/>
    <property type="match status" value="1"/>
</dbReference>
<evidence type="ECO:0000259" key="12">
    <source>
        <dbReference type="Pfam" id="PF02558"/>
    </source>
</evidence>
<evidence type="ECO:0000256" key="10">
    <source>
        <dbReference type="ARBA" id="ARBA00048793"/>
    </source>
</evidence>
<dbReference type="PANTHER" id="PTHR43765">
    <property type="entry name" value="2-DEHYDROPANTOATE 2-REDUCTASE-RELATED"/>
    <property type="match status" value="1"/>
</dbReference>
<evidence type="ECO:0000256" key="11">
    <source>
        <dbReference type="RuleBase" id="RU362068"/>
    </source>
</evidence>
<evidence type="ECO:0000256" key="7">
    <source>
        <dbReference type="ARBA" id="ARBA00022857"/>
    </source>
</evidence>
<keyword evidence="8 11" id="KW-0560">Oxidoreductase</keyword>
<evidence type="ECO:0000256" key="2">
    <source>
        <dbReference type="ARBA" id="ARBA00004994"/>
    </source>
</evidence>
<dbReference type="Pfam" id="PF02558">
    <property type="entry name" value="ApbA"/>
    <property type="match status" value="1"/>
</dbReference>
<dbReference type="NCBIfam" id="TIGR00745">
    <property type="entry name" value="apbA_panE"/>
    <property type="match status" value="1"/>
</dbReference>
<dbReference type="GO" id="GO:0008677">
    <property type="term" value="F:2-dehydropantoate 2-reductase activity"/>
    <property type="evidence" value="ECO:0007669"/>
    <property type="project" value="UniProtKB-EC"/>
</dbReference>
<dbReference type="GO" id="GO:0015940">
    <property type="term" value="P:pantothenate biosynthetic process"/>
    <property type="evidence" value="ECO:0007669"/>
    <property type="project" value="UniProtKB-UniPathway"/>
</dbReference>
<dbReference type="InterPro" id="IPR036291">
    <property type="entry name" value="NAD(P)-bd_dom_sf"/>
</dbReference>
<evidence type="ECO:0000313" key="15">
    <source>
        <dbReference type="Proteomes" id="UP000184465"/>
    </source>
</evidence>
<dbReference type="Proteomes" id="UP000184465">
    <property type="component" value="Unassembled WGS sequence"/>
</dbReference>
<keyword evidence="6 11" id="KW-0566">Pantothenate biosynthesis</keyword>
<evidence type="ECO:0000313" key="14">
    <source>
        <dbReference type="EMBL" id="SHJ97595.1"/>
    </source>
</evidence>
<evidence type="ECO:0000256" key="8">
    <source>
        <dbReference type="ARBA" id="ARBA00023002"/>
    </source>
</evidence>
<comment type="pathway">
    <text evidence="2 11">Cofactor biosynthesis; (R)-pantothenate biosynthesis; (R)-pantoate from 3-methyl-2-oxobutanoate: step 2/2.</text>
</comment>
<dbReference type="UniPathway" id="UPA00028">
    <property type="reaction ID" value="UER00004"/>
</dbReference>
<dbReference type="Gene3D" id="3.40.50.720">
    <property type="entry name" value="NAD(P)-binding Rossmann-like Domain"/>
    <property type="match status" value="1"/>
</dbReference>
<dbReference type="InterPro" id="IPR013332">
    <property type="entry name" value="KPR_N"/>
</dbReference>
<dbReference type="OrthoDB" id="9793586at2"/>
<name>A0A1M6NPH6_PARC5</name>
<proteinExistence type="inferred from homology"/>
<dbReference type="InterPro" id="IPR003710">
    <property type="entry name" value="ApbA"/>
</dbReference>